<keyword evidence="6" id="KW-0479">Metal-binding</keyword>
<dbReference type="GO" id="GO:0042054">
    <property type="term" value="F:histone methyltransferase activity"/>
    <property type="evidence" value="ECO:0007669"/>
    <property type="project" value="InterPro"/>
</dbReference>
<dbReference type="OrthoDB" id="308383at2759"/>
<dbReference type="Pfam" id="PF00856">
    <property type="entry name" value="SET"/>
    <property type="match status" value="1"/>
</dbReference>
<dbReference type="EMBL" id="ML179212">
    <property type="protein sequence ID" value="THU94949.1"/>
    <property type="molecule type" value="Genomic_DNA"/>
</dbReference>
<evidence type="ECO:0000259" key="9">
    <source>
        <dbReference type="PROSITE" id="PS50280"/>
    </source>
</evidence>
<comment type="subcellular location">
    <subcellularLocation>
        <location evidence="1">Chromosome</location>
    </subcellularLocation>
</comment>
<evidence type="ECO:0000256" key="1">
    <source>
        <dbReference type="ARBA" id="ARBA00004286"/>
    </source>
</evidence>
<accession>A0A4S8LYX2</accession>
<dbReference type="GO" id="GO:0008270">
    <property type="term" value="F:zinc ion binding"/>
    <property type="evidence" value="ECO:0007669"/>
    <property type="project" value="InterPro"/>
</dbReference>
<reference evidence="10 11" key="1">
    <citation type="journal article" date="2019" name="Nat. Ecol. Evol.">
        <title>Megaphylogeny resolves global patterns of mushroom evolution.</title>
        <authorList>
            <person name="Varga T."/>
            <person name="Krizsan K."/>
            <person name="Foldi C."/>
            <person name="Dima B."/>
            <person name="Sanchez-Garcia M."/>
            <person name="Sanchez-Ramirez S."/>
            <person name="Szollosi G.J."/>
            <person name="Szarkandi J.G."/>
            <person name="Papp V."/>
            <person name="Albert L."/>
            <person name="Andreopoulos W."/>
            <person name="Angelini C."/>
            <person name="Antonin V."/>
            <person name="Barry K.W."/>
            <person name="Bougher N.L."/>
            <person name="Buchanan P."/>
            <person name="Buyck B."/>
            <person name="Bense V."/>
            <person name="Catcheside P."/>
            <person name="Chovatia M."/>
            <person name="Cooper J."/>
            <person name="Damon W."/>
            <person name="Desjardin D."/>
            <person name="Finy P."/>
            <person name="Geml J."/>
            <person name="Haridas S."/>
            <person name="Hughes K."/>
            <person name="Justo A."/>
            <person name="Karasinski D."/>
            <person name="Kautmanova I."/>
            <person name="Kiss B."/>
            <person name="Kocsube S."/>
            <person name="Kotiranta H."/>
            <person name="LaButti K.M."/>
            <person name="Lechner B.E."/>
            <person name="Liimatainen K."/>
            <person name="Lipzen A."/>
            <person name="Lukacs Z."/>
            <person name="Mihaltcheva S."/>
            <person name="Morgado L.N."/>
            <person name="Niskanen T."/>
            <person name="Noordeloos M.E."/>
            <person name="Ohm R.A."/>
            <person name="Ortiz-Santana B."/>
            <person name="Ovrebo C."/>
            <person name="Racz N."/>
            <person name="Riley R."/>
            <person name="Savchenko A."/>
            <person name="Shiryaev A."/>
            <person name="Soop K."/>
            <person name="Spirin V."/>
            <person name="Szebenyi C."/>
            <person name="Tomsovsky M."/>
            <person name="Tulloss R.E."/>
            <person name="Uehling J."/>
            <person name="Grigoriev I.V."/>
            <person name="Vagvolgyi C."/>
            <person name="Papp T."/>
            <person name="Martin F.M."/>
            <person name="Miettinen O."/>
            <person name="Hibbett D.S."/>
            <person name="Nagy L.G."/>
        </authorList>
    </citation>
    <scope>NUCLEOTIDE SEQUENCE [LARGE SCALE GENOMIC DNA]</scope>
    <source>
        <strain evidence="10 11">CBS 962.96</strain>
    </source>
</reference>
<dbReference type="GO" id="GO:0005694">
    <property type="term" value="C:chromosome"/>
    <property type="evidence" value="ECO:0007669"/>
    <property type="project" value="UniProtKB-SubCell"/>
</dbReference>
<dbReference type="GO" id="GO:0005634">
    <property type="term" value="C:nucleus"/>
    <property type="evidence" value="ECO:0007669"/>
    <property type="project" value="InterPro"/>
</dbReference>
<dbReference type="PANTHER" id="PTHR46223:SF3">
    <property type="entry name" value="HISTONE-LYSINE N-METHYLTRANSFERASE SET-23"/>
    <property type="match status" value="1"/>
</dbReference>
<feature type="domain" description="SET" evidence="9">
    <location>
        <begin position="167"/>
        <end position="294"/>
    </location>
</feature>
<keyword evidence="4" id="KW-0808">Transferase</keyword>
<feature type="region of interest" description="Disordered" evidence="8">
    <location>
        <begin position="300"/>
        <end position="319"/>
    </location>
</feature>
<dbReference type="Pfam" id="PF05033">
    <property type="entry name" value="Pre-SET"/>
    <property type="match status" value="1"/>
</dbReference>
<keyword evidence="3" id="KW-0489">Methyltransferase</keyword>
<keyword evidence="7" id="KW-0862">Zinc</keyword>
<dbReference type="SMART" id="SM00317">
    <property type="entry name" value="SET"/>
    <property type="match status" value="1"/>
</dbReference>
<gene>
    <name evidence="10" type="ORF">K435DRAFT_143129</name>
</gene>
<dbReference type="InterPro" id="IPR007728">
    <property type="entry name" value="Pre-SET_dom"/>
</dbReference>
<dbReference type="AlphaFoldDB" id="A0A4S8LYX2"/>
<dbReference type="Proteomes" id="UP000297245">
    <property type="component" value="Unassembled WGS sequence"/>
</dbReference>
<feature type="compositionally biased region" description="Basic and acidic residues" evidence="8">
    <location>
        <begin position="310"/>
        <end position="319"/>
    </location>
</feature>
<evidence type="ECO:0000256" key="8">
    <source>
        <dbReference type="SAM" id="MobiDB-lite"/>
    </source>
</evidence>
<dbReference type="InterPro" id="IPR001214">
    <property type="entry name" value="SET_dom"/>
</dbReference>
<proteinExistence type="predicted"/>
<evidence type="ECO:0000256" key="5">
    <source>
        <dbReference type="ARBA" id="ARBA00022691"/>
    </source>
</evidence>
<dbReference type="InterPro" id="IPR050973">
    <property type="entry name" value="H3K9_Histone-Lys_N-MTase"/>
</dbReference>
<evidence type="ECO:0000256" key="7">
    <source>
        <dbReference type="ARBA" id="ARBA00022833"/>
    </source>
</evidence>
<dbReference type="PANTHER" id="PTHR46223">
    <property type="entry name" value="HISTONE-LYSINE N-METHYLTRANSFERASE SUV39H"/>
    <property type="match status" value="1"/>
</dbReference>
<name>A0A4S8LYX2_DENBC</name>
<dbReference type="Gene3D" id="2.170.270.10">
    <property type="entry name" value="SET domain"/>
    <property type="match status" value="1"/>
</dbReference>
<keyword evidence="5" id="KW-0949">S-adenosyl-L-methionine</keyword>
<evidence type="ECO:0000256" key="6">
    <source>
        <dbReference type="ARBA" id="ARBA00022723"/>
    </source>
</evidence>
<evidence type="ECO:0000256" key="2">
    <source>
        <dbReference type="ARBA" id="ARBA00022454"/>
    </source>
</evidence>
<sequence>MKTPSRFLAGPSFSNRITALKPVVRSEALLRIERNWNELAEAAGAAKIIIVNDIDNTAPVDEDFVYLENTRRYDEQNHLPSQYQLLKSLPKIKCPSCKKNRTCSSHCECDEMMVFHDDEFVNIRPYDEDGLFRFNVPPGGIVNECNIGCPCDKSVCVNSVAQHPRSIPIEVFKTQNRGWGVRSSVFVKKGTVLGIYTGDLIHRQIAEDLEGDQTTYVFDLDTDEDCDTDISENAYSVNAMYSGNWTRFINHSCAPNLKIYSASWEIRAEMGMQNLVFVAACNIKPGIEFTFDYDPEQSGADEVASNNNHVKKEKDRDKSRGHIPRGAILCLCMAVNCRGWVRAFSSKH</sequence>
<organism evidence="10 11">
    <name type="scientific">Dendrothele bispora (strain CBS 962.96)</name>
    <dbReference type="NCBI Taxonomy" id="1314807"/>
    <lineage>
        <taxon>Eukaryota</taxon>
        <taxon>Fungi</taxon>
        <taxon>Dikarya</taxon>
        <taxon>Basidiomycota</taxon>
        <taxon>Agaricomycotina</taxon>
        <taxon>Agaricomycetes</taxon>
        <taxon>Agaricomycetidae</taxon>
        <taxon>Agaricales</taxon>
        <taxon>Agaricales incertae sedis</taxon>
        <taxon>Dendrothele</taxon>
    </lineage>
</organism>
<dbReference type="PROSITE" id="PS50280">
    <property type="entry name" value="SET"/>
    <property type="match status" value="1"/>
</dbReference>
<keyword evidence="2" id="KW-0158">Chromosome</keyword>
<evidence type="ECO:0000256" key="3">
    <source>
        <dbReference type="ARBA" id="ARBA00022603"/>
    </source>
</evidence>
<evidence type="ECO:0000313" key="11">
    <source>
        <dbReference type="Proteomes" id="UP000297245"/>
    </source>
</evidence>
<evidence type="ECO:0000313" key="10">
    <source>
        <dbReference type="EMBL" id="THU94949.1"/>
    </source>
</evidence>
<dbReference type="InterPro" id="IPR046341">
    <property type="entry name" value="SET_dom_sf"/>
</dbReference>
<keyword evidence="11" id="KW-1185">Reference proteome</keyword>
<dbReference type="SUPFAM" id="SSF82199">
    <property type="entry name" value="SET domain"/>
    <property type="match status" value="1"/>
</dbReference>
<protein>
    <submittedName>
        <fullName evidence="10">SET domain-containing protein</fullName>
    </submittedName>
</protein>
<dbReference type="GO" id="GO:0032259">
    <property type="term" value="P:methylation"/>
    <property type="evidence" value="ECO:0007669"/>
    <property type="project" value="UniProtKB-KW"/>
</dbReference>
<evidence type="ECO:0000256" key="4">
    <source>
        <dbReference type="ARBA" id="ARBA00022679"/>
    </source>
</evidence>